<evidence type="ECO:0000313" key="2">
    <source>
        <dbReference type="EMBL" id="OQX37300.1"/>
    </source>
</evidence>
<name>A0A657PPG3_9GAMM</name>
<keyword evidence="1" id="KW-0175">Coiled coil</keyword>
<protein>
    <submittedName>
        <fullName evidence="2">Uncharacterized protein</fullName>
    </submittedName>
</protein>
<gene>
    <name evidence="2" type="ORF">B0D84_00720</name>
    <name evidence="3" type="ORF">C3L24_07825</name>
</gene>
<evidence type="ECO:0000256" key="1">
    <source>
        <dbReference type="SAM" id="Coils"/>
    </source>
</evidence>
<dbReference type="EMBL" id="MUIE01000062">
    <property type="protein sequence ID" value="OQX37300.1"/>
    <property type="molecule type" value="Genomic_DNA"/>
</dbReference>
<proteinExistence type="predicted"/>
<dbReference type="Proteomes" id="UP000243361">
    <property type="component" value="Unassembled WGS sequence"/>
</dbReference>
<organism evidence="2 4">
    <name type="scientific">Candidatus Sedimenticola endophacoides</name>
    <dbReference type="NCBI Taxonomy" id="2548426"/>
    <lineage>
        <taxon>Bacteria</taxon>
        <taxon>Pseudomonadati</taxon>
        <taxon>Pseudomonadota</taxon>
        <taxon>Gammaproteobacteria</taxon>
        <taxon>Chromatiales</taxon>
        <taxon>Sedimenticolaceae</taxon>
        <taxon>Sedimenticola</taxon>
    </lineage>
</organism>
<dbReference type="EMBL" id="PQCO01000199">
    <property type="protein sequence ID" value="PUE01540.1"/>
    <property type="molecule type" value="Genomic_DNA"/>
</dbReference>
<reference evidence="2 4" key="1">
    <citation type="submission" date="2017-02" db="EMBL/GenBank/DDBJ databases">
        <title>Novel co-symbiosis in the unique lucinid bivalve Phacoides pectinatus.</title>
        <authorList>
            <person name="Lim S.J."/>
            <person name="Davis B.G."/>
            <person name="Gill D.E."/>
            <person name="Engel A.S."/>
            <person name="Anderson L.C."/>
            <person name="Campbell B.J."/>
        </authorList>
    </citation>
    <scope>NUCLEOTIDE SEQUENCE [LARGE SCALE GENOMIC DNA]</scope>
    <source>
        <strain evidence="2">LUC13016_P6</strain>
    </source>
</reference>
<feature type="coiled-coil region" evidence="1">
    <location>
        <begin position="33"/>
        <end position="67"/>
    </location>
</feature>
<dbReference type="Proteomes" id="UP000250928">
    <property type="component" value="Unassembled WGS sequence"/>
</dbReference>
<evidence type="ECO:0000313" key="4">
    <source>
        <dbReference type="Proteomes" id="UP000243361"/>
    </source>
</evidence>
<dbReference type="AlphaFoldDB" id="A0A657PPG3"/>
<comment type="caution">
    <text evidence="2">The sequence shown here is derived from an EMBL/GenBank/DDBJ whole genome shotgun (WGS) entry which is preliminary data.</text>
</comment>
<reference evidence="3 5" key="2">
    <citation type="submission" date="2018-01" db="EMBL/GenBank/DDBJ databases">
        <title>Novel co-symbiosis in the lucinid bivalve Phacoides pectinatus.</title>
        <authorList>
            <person name="Lim S.J."/>
            <person name="Davis B.G."/>
            <person name="Gill D.E."/>
            <person name="Engel A.S."/>
            <person name="Anderson L.C."/>
            <person name="Campbell B.J."/>
        </authorList>
    </citation>
    <scope>NUCLEOTIDE SEQUENCE [LARGE SCALE GENOMIC DNA]</scope>
    <source>
        <strain evidence="3">N3_P5</strain>
    </source>
</reference>
<keyword evidence="4" id="KW-1185">Reference proteome</keyword>
<evidence type="ECO:0000313" key="3">
    <source>
        <dbReference type="EMBL" id="PUE01540.1"/>
    </source>
</evidence>
<sequence>MCGFGPPYPADKLAADTQQLDWFNSKNWTPAELASFETAIKNARKSIKAMRDRMAKAKEEGRSLNQKDMSWLGGKTIGTPAGYRGTYYKKSPSCVKEVIDNYESAFNTSHYRDLMTHFKEALSGKGKGHMNKVHFNVEIGRMQELIKYLQHAKFKGMRPAK</sequence>
<evidence type="ECO:0000313" key="5">
    <source>
        <dbReference type="Proteomes" id="UP000250928"/>
    </source>
</evidence>
<accession>A0A657PPG3</accession>